<evidence type="ECO:0000259" key="2">
    <source>
        <dbReference type="PROSITE" id="PS51746"/>
    </source>
</evidence>
<gene>
    <name evidence="3" type="ORF">A3K87_15960</name>
</gene>
<dbReference type="Pfam" id="PF13672">
    <property type="entry name" value="PP2C_2"/>
    <property type="match status" value="1"/>
</dbReference>
<protein>
    <submittedName>
        <fullName evidence="3">Serine/threonine protein phosphatase</fullName>
    </submittedName>
</protein>
<sequence>MVEAARSSSSSFAVPISTSQFSCVGERSGNQDAIGYHLDERNGCFVVSDGVGGNAGGELASRIAVDTALDTFVDDPSLAAGNIQRCVKAANDAILAKQRELADRSRMSATFVSLFVDRASNQACWAHVGDSRLYWFRRGALMQRTEDHSLSERSGDAAASQHHGGERLVKTNLLYRALGARAAAEATITATQRLADGDAFLLCTDGLWQLISQQVMERSLQLADSAEEWLALLRRAAEAKADETQDNYSALAVWVGFPQQVTLAGAATTTATATRTPPMEFRPPVSTP</sequence>
<evidence type="ECO:0000313" key="3">
    <source>
        <dbReference type="EMBL" id="OAK63588.1"/>
    </source>
</evidence>
<dbReference type="EMBL" id="LVHG01000044">
    <property type="protein sequence ID" value="OAK63588.1"/>
    <property type="molecule type" value="Genomic_DNA"/>
</dbReference>
<dbReference type="SMART" id="SM00332">
    <property type="entry name" value="PP2Cc"/>
    <property type="match status" value="1"/>
</dbReference>
<dbReference type="AlphaFoldDB" id="A0AA91DNA1"/>
<feature type="region of interest" description="Disordered" evidence="1">
    <location>
        <begin position="268"/>
        <end position="288"/>
    </location>
</feature>
<dbReference type="RefSeq" id="WP_081268123.1">
    <property type="nucleotide sequence ID" value="NZ_LVHG01000044.1"/>
</dbReference>
<evidence type="ECO:0000313" key="4">
    <source>
        <dbReference type="Proteomes" id="UP000077852"/>
    </source>
</evidence>
<dbReference type="PROSITE" id="PS51746">
    <property type="entry name" value="PPM_2"/>
    <property type="match status" value="1"/>
</dbReference>
<dbReference type="Proteomes" id="UP000077852">
    <property type="component" value="Unassembled WGS sequence"/>
</dbReference>
<dbReference type="Gene3D" id="3.60.40.10">
    <property type="entry name" value="PPM-type phosphatase domain"/>
    <property type="match status" value="1"/>
</dbReference>
<proteinExistence type="predicted"/>
<organism evidence="3 4">
    <name type="scientific">Variovorax paradoxus</name>
    <dbReference type="NCBI Taxonomy" id="34073"/>
    <lineage>
        <taxon>Bacteria</taxon>
        <taxon>Pseudomonadati</taxon>
        <taxon>Pseudomonadota</taxon>
        <taxon>Betaproteobacteria</taxon>
        <taxon>Burkholderiales</taxon>
        <taxon>Comamonadaceae</taxon>
        <taxon>Variovorax</taxon>
    </lineage>
</organism>
<dbReference type="InterPro" id="IPR036457">
    <property type="entry name" value="PPM-type-like_dom_sf"/>
</dbReference>
<dbReference type="InterPro" id="IPR001932">
    <property type="entry name" value="PPM-type_phosphatase-like_dom"/>
</dbReference>
<name>A0AA91DNA1_VARPD</name>
<dbReference type="SUPFAM" id="SSF81606">
    <property type="entry name" value="PP2C-like"/>
    <property type="match status" value="1"/>
</dbReference>
<dbReference type="SMART" id="SM00331">
    <property type="entry name" value="PP2C_SIG"/>
    <property type="match status" value="1"/>
</dbReference>
<dbReference type="CDD" id="cd00143">
    <property type="entry name" value="PP2Cc"/>
    <property type="match status" value="1"/>
</dbReference>
<accession>A0AA91DNA1</accession>
<reference evidence="3 4" key="1">
    <citation type="submission" date="2016-03" db="EMBL/GenBank/DDBJ databases">
        <title>Genome sequence of Variovorax paradoxus KB5.</title>
        <authorList>
            <person name="Jeong H."/>
            <person name="Hong C.E."/>
            <person name="Jo S.H."/>
            <person name="Park J.M."/>
        </authorList>
    </citation>
    <scope>NUCLEOTIDE SEQUENCE [LARGE SCALE GENOMIC DNA]</scope>
    <source>
        <strain evidence="3 4">KB5</strain>
    </source>
</reference>
<evidence type="ECO:0000256" key="1">
    <source>
        <dbReference type="SAM" id="MobiDB-lite"/>
    </source>
</evidence>
<feature type="domain" description="PPM-type phosphatase" evidence="2">
    <location>
        <begin position="13"/>
        <end position="255"/>
    </location>
</feature>
<comment type="caution">
    <text evidence="3">The sequence shown here is derived from an EMBL/GenBank/DDBJ whole genome shotgun (WGS) entry which is preliminary data.</text>
</comment>